<protein>
    <submittedName>
        <fullName evidence="5">RHS repeat-associated protein</fullName>
    </submittedName>
</protein>
<dbReference type="Pfam" id="PF25023">
    <property type="entry name" value="TEN_YD-shell"/>
    <property type="match status" value="1"/>
</dbReference>
<accession>A0ABT1G9Q5</accession>
<organism evidence="5 6">
    <name type="scientific">Natronospira proteinivora</name>
    <dbReference type="NCBI Taxonomy" id="1807133"/>
    <lineage>
        <taxon>Bacteria</taxon>
        <taxon>Pseudomonadati</taxon>
        <taxon>Pseudomonadota</taxon>
        <taxon>Gammaproteobacteria</taxon>
        <taxon>Natronospirales</taxon>
        <taxon>Natronospiraceae</taxon>
        <taxon>Natronospira</taxon>
    </lineage>
</organism>
<feature type="domain" description="Teneurin-like YD-shell" evidence="4">
    <location>
        <begin position="3"/>
        <end position="161"/>
    </location>
</feature>
<dbReference type="Proteomes" id="UP001523550">
    <property type="component" value="Unassembled WGS sequence"/>
</dbReference>
<keyword evidence="1" id="KW-0245">EGF-like domain</keyword>
<evidence type="ECO:0000259" key="4">
    <source>
        <dbReference type="Pfam" id="PF25023"/>
    </source>
</evidence>
<dbReference type="InterPro" id="IPR051216">
    <property type="entry name" value="Teneurin"/>
</dbReference>
<evidence type="ECO:0000313" key="5">
    <source>
        <dbReference type="EMBL" id="MCP1728060.1"/>
    </source>
</evidence>
<sequence length="334" mass="36256">MTEYSYDSQGRLQSVTTPEHHIEYQHNGLGNRVSKSVDGEVVEYYLWQDKTTLLATYDGDGNLKQRFEYTVGHTPSRFSQDGETYYILASHLGSPRAIVDSSGEVLREIQYDSYGNVIEDSNPEFSIPFGFAGGLTDEYTGLIRFGYRDYDPRTGRWTARDPIGFAGGDLNLYGYVLRDPINYFNPKGLSTVGVHLNGNLGLGKGITVRSGFVRDSDGNIAFQIGGGAGGTPPQASMSLSTEYTNAVEVTELGGIGAQSGANARLPAGPGVASGLVVGGGEEGRYEGVYSEASLGFGTPGVSTYATRTYNVFVFNPRETWERVKRLMRRGSTCD</sequence>
<keyword evidence="6" id="KW-1185">Reference proteome</keyword>
<evidence type="ECO:0000313" key="6">
    <source>
        <dbReference type="Proteomes" id="UP001523550"/>
    </source>
</evidence>
<comment type="caution">
    <text evidence="5">The sequence shown here is derived from an EMBL/GenBank/DDBJ whole genome shotgun (WGS) entry which is preliminary data.</text>
</comment>
<gene>
    <name evidence="5" type="ORF">J2T60_002060</name>
</gene>
<dbReference type="InterPro" id="IPR022385">
    <property type="entry name" value="Rhs_assc_core"/>
</dbReference>
<keyword evidence="2" id="KW-0677">Repeat</keyword>
<name>A0ABT1G9Q5_9GAMM</name>
<keyword evidence="3" id="KW-1015">Disulfide bond</keyword>
<evidence type="ECO:0000256" key="1">
    <source>
        <dbReference type="ARBA" id="ARBA00022536"/>
    </source>
</evidence>
<dbReference type="PANTHER" id="PTHR11219">
    <property type="entry name" value="TENEURIN AND N-ACETYLGLUCOSAMINE-1-PHOSPHODIESTER ALPHA-N-ACETYLGLUCOSAMINIDASE"/>
    <property type="match status" value="1"/>
</dbReference>
<dbReference type="Gene3D" id="2.180.10.10">
    <property type="entry name" value="RHS repeat-associated core"/>
    <property type="match status" value="1"/>
</dbReference>
<proteinExistence type="predicted"/>
<dbReference type="InterPro" id="IPR056823">
    <property type="entry name" value="TEN-like_YD-shell"/>
</dbReference>
<evidence type="ECO:0000256" key="2">
    <source>
        <dbReference type="ARBA" id="ARBA00022737"/>
    </source>
</evidence>
<dbReference type="NCBIfam" id="TIGR03696">
    <property type="entry name" value="Rhs_assc_core"/>
    <property type="match status" value="1"/>
</dbReference>
<dbReference type="EMBL" id="JALJYF010000002">
    <property type="protein sequence ID" value="MCP1728060.1"/>
    <property type="molecule type" value="Genomic_DNA"/>
</dbReference>
<reference evidence="5 6" key="1">
    <citation type="submission" date="2022-03" db="EMBL/GenBank/DDBJ databases">
        <title>Genomic Encyclopedia of Type Strains, Phase III (KMG-III): the genomes of soil and plant-associated and newly described type strains.</title>
        <authorList>
            <person name="Whitman W."/>
        </authorList>
    </citation>
    <scope>NUCLEOTIDE SEQUENCE [LARGE SCALE GENOMIC DNA]</scope>
    <source>
        <strain evidence="5 6">BSker1</strain>
    </source>
</reference>
<dbReference type="PANTHER" id="PTHR11219:SF69">
    <property type="entry name" value="TENEURIN-A"/>
    <property type="match status" value="1"/>
</dbReference>
<evidence type="ECO:0000256" key="3">
    <source>
        <dbReference type="ARBA" id="ARBA00023157"/>
    </source>
</evidence>